<keyword evidence="2" id="KW-1185">Reference proteome</keyword>
<dbReference type="Proteomes" id="UP001259832">
    <property type="component" value="Unassembled WGS sequence"/>
</dbReference>
<name>A0AAD9H060_9STRA</name>
<evidence type="ECO:0000313" key="2">
    <source>
        <dbReference type="Proteomes" id="UP001259832"/>
    </source>
</evidence>
<dbReference type="AlphaFoldDB" id="A0AAD9H060"/>
<dbReference type="EMBL" id="JASMQC010000002">
    <property type="protein sequence ID" value="KAK1947488.1"/>
    <property type="molecule type" value="Genomic_DNA"/>
</dbReference>
<comment type="caution">
    <text evidence="1">The sequence shown here is derived from an EMBL/GenBank/DDBJ whole genome shotgun (WGS) entry which is preliminary data.</text>
</comment>
<protein>
    <submittedName>
        <fullName evidence="1">Uncharacterized protein</fullName>
    </submittedName>
</protein>
<gene>
    <name evidence="1" type="ORF">P3T76_001498</name>
</gene>
<organism evidence="1 2">
    <name type="scientific">Phytophthora citrophthora</name>
    <dbReference type="NCBI Taxonomy" id="4793"/>
    <lineage>
        <taxon>Eukaryota</taxon>
        <taxon>Sar</taxon>
        <taxon>Stramenopiles</taxon>
        <taxon>Oomycota</taxon>
        <taxon>Peronosporomycetes</taxon>
        <taxon>Peronosporales</taxon>
        <taxon>Peronosporaceae</taxon>
        <taxon>Phytophthora</taxon>
    </lineage>
</organism>
<proteinExistence type="predicted"/>
<reference evidence="1" key="1">
    <citation type="submission" date="2023-08" db="EMBL/GenBank/DDBJ databases">
        <title>Reference Genome Resource for the Citrus Pathogen Phytophthora citrophthora.</title>
        <authorList>
            <person name="Moller H."/>
            <person name="Coetzee B."/>
            <person name="Rose L.J."/>
            <person name="Van Niekerk J.M."/>
        </authorList>
    </citation>
    <scope>NUCLEOTIDE SEQUENCE</scope>
    <source>
        <strain evidence="1">STE-U-9442</strain>
    </source>
</reference>
<sequence length="67" mass="7406">MVIIARTVVLGKHKNANKLLVLTLNEKDLTTSILAFQQSNKWCVLQEIQALAAPKAVQVLLIPENIV</sequence>
<evidence type="ECO:0000313" key="1">
    <source>
        <dbReference type="EMBL" id="KAK1947488.1"/>
    </source>
</evidence>
<accession>A0AAD9H060</accession>